<dbReference type="GO" id="GO:0003824">
    <property type="term" value="F:catalytic activity"/>
    <property type="evidence" value="ECO:0007669"/>
    <property type="project" value="InterPro"/>
</dbReference>
<evidence type="ECO:0000259" key="1">
    <source>
        <dbReference type="Pfam" id="PF01425"/>
    </source>
</evidence>
<dbReference type="InterPro" id="IPR000120">
    <property type="entry name" value="Amidase"/>
</dbReference>
<dbReference type="EMBL" id="LJPM01000589">
    <property type="protein sequence ID" value="KPW09185.1"/>
    <property type="molecule type" value="Genomic_DNA"/>
</dbReference>
<gene>
    <name evidence="2" type="ORF">ALO91_03390</name>
</gene>
<dbReference type="Pfam" id="PF01425">
    <property type="entry name" value="Amidase"/>
    <property type="match status" value="1"/>
</dbReference>
<evidence type="ECO:0000313" key="2">
    <source>
        <dbReference type="EMBL" id="KPW09185.1"/>
    </source>
</evidence>
<dbReference type="PATRIC" id="fig|199198.5.peg.4820"/>
<proteinExistence type="predicted"/>
<organism evidence="2 3">
    <name type="scientific">Pseudomonas syringae pv. aceris</name>
    <dbReference type="NCBI Taxonomy" id="199198"/>
    <lineage>
        <taxon>Bacteria</taxon>
        <taxon>Pseudomonadati</taxon>
        <taxon>Pseudomonadota</taxon>
        <taxon>Gammaproteobacteria</taxon>
        <taxon>Pseudomonadales</taxon>
        <taxon>Pseudomonadaceae</taxon>
        <taxon>Pseudomonas</taxon>
        <taxon>Pseudomonas syringae</taxon>
    </lineage>
</organism>
<dbReference type="InterPro" id="IPR036928">
    <property type="entry name" value="AS_sf"/>
</dbReference>
<accession>A0A0P9GVE2</accession>
<dbReference type="InterPro" id="IPR020556">
    <property type="entry name" value="Amidase_CS"/>
</dbReference>
<dbReference type="Gene3D" id="3.90.1300.10">
    <property type="entry name" value="Amidase signature (AS) domain"/>
    <property type="match status" value="1"/>
</dbReference>
<dbReference type="AlphaFoldDB" id="A0A0P9GVE2"/>
<feature type="domain" description="Amidase" evidence="1">
    <location>
        <begin position="28"/>
        <end position="453"/>
    </location>
</feature>
<protein>
    <submittedName>
        <fullName evidence="2">Amidase</fullName>
    </submittedName>
</protein>
<dbReference type="PANTHER" id="PTHR11895">
    <property type="entry name" value="TRANSAMIDASE"/>
    <property type="match status" value="1"/>
</dbReference>
<sequence>MHDNAIVGKSLVDVAQAIAVGELTSVQVLEACLTRFERVAPLLNASLWIDQEAAYAAAYAADSALQRGERVGVLHGVPLAHKDMFAQANRKCSFGSKVYSDLTHSHDATVIARLAGAGAYAFAGLNMAEFAQNGTGHNAHFGDGRNAWDSRFISGGSSSGSGASVAACITYGSLGSDTGGSVRLPASANGVTGIKPTHSRVSRYGVMPLSFSTDTVGPLARTARDCARMLGVIAGFDPHDHSSARVAVDRYEQRLNGDITGLRIGVPRNYFFKDASDCVISAFEKALDVLESRGAILVRLELPLMDAINTYGGLVTRVEAASLHVENMRKQAGSISRHTNSRLFVSLAIPAAYYVEAISRRGSVLKQFATEVFEQVDVLATPTIAFNLPTRADSDIDAGGEGADYYPRRVSDNTRPFNYLGLPSISFPCGFDFNGLPIGIQIAGRPFAESTILNVADAFQRDTDWHLKRPVVDNFAD</sequence>
<dbReference type="Proteomes" id="UP000050297">
    <property type="component" value="Unassembled WGS sequence"/>
</dbReference>
<dbReference type="RefSeq" id="WP_004407677.1">
    <property type="nucleotide sequence ID" value="NZ_LGAR01000114.1"/>
</dbReference>
<comment type="caution">
    <text evidence="2">The sequence shown here is derived from an EMBL/GenBank/DDBJ whole genome shotgun (WGS) entry which is preliminary data.</text>
</comment>
<dbReference type="InterPro" id="IPR023631">
    <property type="entry name" value="Amidase_dom"/>
</dbReference>
<reference evidence="2 3" key="1">
    <citation type="submission" date="2015-09" db="EMBL/GenBank/DDBJ databases">
        <title>Genome announcement of multiple Pseudomonas syringae strains.</title>
        <authorList>
            <person name="Thakur S."/>
            <person name="Wang P.W."/>
            <person name="Gong Y."/>
            <person name="Weir B.S."/>
            <person name="Guttman D.S."/>
        </authorList>
    </citation>
    <scope>NUCLEOTIDE SEQUENCE [LARGE SCALE GENOMIC DNA]</scope>
    <source>
        <strain evidence="2 3">ICMP2802</strain>
    </source>
</reference>
<evidence type="ECO:0000313" key="3">
    <source>
        <dbReference type="Proteomes" id="UP000050297"/>
    </source>
</evidence>
<dbReference type="SUPFAM" id="SSF75304">
    <property type="entry name" value="Amidase signature (AS) enzymes"/>
    <property type="match status" value="1"/>
</dbReference>
<dbReference type="PROSITE" id="PS00571">
    <property type="entry name" value="AMIDASES"/>
    <property type="match status" value="1"/>
</dbReference>
<name>A0A0P9GVE2_PSESX</name>
<dbReference type="PANTHER" id="PTHR11895:SF176">
    <property type="entry name" value="AMIDASE AMID-RELATED"/>
    <property type="match status" value="1"/>
</dbReference>